<dbReference type="Gene3D" id="2.40.128.270">
    <property type="match status" value="1"/>
</dbReference>
<feature type="signal peptide" evidence="1">
    <location>
        <begin position="1"/>
        <end position="23"/>
    </location>
</feature>
<feature type="chain" id="PRO_5004637702" description="DUF306 domain-containing protein" evidence="1">
    <location>
        <begin position="24"/>
        <end position="142"/>
    </location>
</feature>
<dbReference type="PANTHER" id="PTHR35535">
    <property type="entry name" value="HEAT SHOCK PROTEIN HSLJ"/>
    <property type="match status" value="1"/>
</dbReference>
<dbReference type="AlphaFoldDB" id="U3A7W7"/>
<dbReference type="Proteomes" id="UP000016567">
    <property type="component" value="Unassembled WGS sequence"/>
</dbReference>
<comment type="caution">
    <text evidence="3">The sequence shown here is derived from an EMBL/GenBank/DDBJ whole genome shotgun (WGS) entry which is preliminary data.</text>
</comment>
<dbReference type="InterPro" id="IPR038670">
    <property type="entry name" value="HslJ-like_sf"/>
</dbReference>
<reference evidence="3 4" key="1">
    <citation type="submission" date="2013-09" db="EMBL/GenBank/DDBJ databases">
        <title>Whole genome shotgun sequence of Vibrio azureus NBRC 104587.</title>
        <authorList>
            <person name="Isaki S."/>
            <person name="Hosoyama A."/>
            <person name="Numata M."/>
            <person name="Hashimoto M."/>
            <person name="Hosoyama Y."/>
            <person name="Tsuchikane K."/>
            <person name="Noguchi M."/>
            <person name="Hirakata S."/>
            <person name="Ichikawa N."/>
            <person name="Ohji S."/>
            <person name="Yamazoe A."/>
            <person name="Fujita N."/>
        </authorList>
    </citation>
    <scope>NUCLEOTIDE SEQUENCE [LARGE SCALE GENOMIC DNA]</scope>
    <source>
        <strain evidence="3 4">NBRC 104587</strain>
    </source>
</reference>
<dbReference type="Pfam" id="PF03724">
    <property type="entry name" value="META"/>
    <property type="match status" value="1"/>
</dbReference>
<feature type="domain" description="DUF306" evidence="2">
    <location>
        <begin position="35"/>
        <end position="130"/>
    </location>
</feature>
<dbReference type="eggNOG" id="ENOG5031PV2">
    <property type="taxonomic scope" value="Bacteria"/>
</dbReference>
<dbReference type="InterPro" id="IPR053147">
    <property type="entry name" value="Hsp_HslJ-like"/>
</dbReference>
<keyword evidence="1" id="KW-0732">Signal</keyword>
<evidence type="ECO:0000313" key="3">
    <source>
        <dbReference type="EMBL" id="GAD76056.1"/>
    </source>
</evidence>
<dbReference type="EMBL" id="BATL01000035">
    <property type="protein sequence ID" value="GAD76056.1"/>
    <property type="molecule type" value="Genomic_DNA"/>
</dbReference>
<accession>U3A7W7</accession>
<dbReference type="RefSeq" id="WP_021709808.1">
    <property type="nucleotide sequence ID" value="NZ_BAOB01000244.1"/>
</dbReference>
<evidence type="ECO:0000259" key="2">
    <source>
        <dbReference type="Pfam" id="PF03724"/>
    </source>
</evidence>
<name>U3A7W7_9VIBR</name>
<protein>
    <recommendedName>
        <fullName evidence="2">DUF306 domain-containing protein</fullName>
    </recommendedName>
</protein>
<dbReference type="OrthoDB" id="5901684at2"/>
<evidence type="ECO:0000256" key="1">
    <source>
        <dbReference type="SAM" id="SignalP"/>
    </source>
</evidence>
<keyword evidence="4" id="KW-1185">Reference proteome</keyword>
<sequence>MKRLFLSLNILFLSFLVLPVAQAFEDSELPLLHQQLLGAWNLVLINDQPPMYQSSLHITQDNIFGNTGCNNFFSSIGWLDQGFWEISSVLTTRKGCMGSDLQMQESNVLDTLVTKARIEFDEASELLTVEIDDHSLTYQKES</sequence>
<evidence type="ECO:0000313" key="4">
    <source>
        <dbReference type="Proteomes" id="UP000016567"/>
    </source>
</evidence>
<proteinExistence type="predicted"/>
<dbReference type="PANTHER" id="PTHR35535:SF1">
    <property type="entry name" value="HEAT SHOCK PROTEIN HSLJ"/>
    <property type="match status" value="1"/>
</dbReference>
<gene>
    <name evidence="3" type="ORF">VAZ01S_035_00640</name>
</gene>
<dbReference type="InterPro" id="IPR005184">
    <property type="entry name" value="DUF306_Meta_HslJ"/>
</dbReference>
<organism evidence="3 4">
    <name type="scientific">Vibrio azureus NBRC 104587</name>
    <dbReference type="NCBI Taxonomy" id="1219077"/>
    <lineage>
        <taxon>Bacteria</taxon>
        <taxon>Pseudomonadati</taxon>
        <taxon>Pseudomonadota</taxon>
        <taxon>Gammaproteobacteria</taxon>
        <taxon>Vibrionales</taxon>
        <taxon>Vibrionaceae</taxon>
        <taxon>Vibrio</taxon>
    </lineage>
</organism>